<feature type="transmembrane region" description="Helical" evidence="9">
    <location>
        <begin position="76"/>
        <end position="96"/>
    </location>
</feature>
<dbReference type="EC" id="2.7.13.3" evidence="2"/>
<name>A0A840IX07_9PSEU</name>
<feature type="transmembrane region" description="Helical" evidence="9">
    <location>
        <begin position="232"/>
        <end position="249"/>
    </location>
</feature>
<keyword evidence="6 12" id="KW-0418">Kinase</keyword>
<keyword evidence="8" id="KW-0902">Two-component regulatory system</keyword>
<dbReference type="GO" id="GO:0046983">
    <property type="term" value="F:protein dimerization activity"/>
    <property type="evidence" value="ECO:0007669"/>
    <property type="project" value="InterPro"/>
</dbReference>
<accession>A0A840IX07</accession>
<dbReference type="Pfam" id="PF07730">
    <property type="entry name" value="HisKA_3"/>
    <property type="match status" value="1"/>
</dbReference>
<evidence type="ECO:0000256" key="3">
    <source>
        <dbReference type="ARBA" id="ARBA00022553"/>
    </source>
</evidence>
<keyword evidence="9" id="KW-0472">Membrane</keyword>
<evidence type="ECO:0000259" key="10">
    <source>
        <dbReference type="Pfam" id="PF02518"/>
    </source>
</evidence>
<organism evidence="12 13">
    <name type="scientific">Amycolatopsis jiangsuensis</name>
    <dbReference type="NCBI Taxonomy" id="1181879"/>
    <lineage>
        <taxon>Bacteria</taxon>
        <taxon>Bacillati</taxon>
        <taxon>Actinomycetota</taxon>
        <taxon>Actinomycetes</taxon>
        <taxon>Pseudonocardiales</taxon>
        <taxon>Pseudonocardiaceae</taxon>
        <taxon>Amycolatopsis</taxon>
    </lineage>
</organism>
<dbReference type="PANTHER" id="PTHR24421:SF10">
    <property type="entry name" value="NITRATE_NITRITE SENSOR PROTEIN NARQ"/>
    <property type="match status" value="1"/>
</dbReference>
<keyword evidence="3" id="KW-0597">Phosphoprotein</keyword>
<feature type="domain" description="Signal transduction histidine kinase subgroup 3 dimerisation and phosphoacceptor" evidence="11">
    <location>
        <begin position="386"/>
        <end position="450"/>
    </location>
</feature>
<evidence type="ECO:0000256" key="7">
    <source>
        <dbReference type="ARBA" id="ARBA00022840"/>
    </source>
</evidence>
<dbReference type="GO" id="GO:0016020">
    <property type="term" value="C:membrane"/>
    <property type="evidence" value="ECO:0007669"/>
    <property type="project" value="InterPro"/>
</dbReference>
<dbReference type="RefSeq" id="WP_184782049.1">
    <property type="nucleotide sequence ID" value="NZ_JACHMG010000001.1"/>
</dbReference>
<evidence type="ECO:0000256" key="9">
    <source>
        <dbReference type="SAM" id="Phobius"/>
    </source>
</evidence>
<dbReference type="Proteomes" id="UP000581769">
    <property type="component" value="Unassembled WGS sequence"/>
</dbReference>
<dbReference type="InterPro" id="IPR036890">
    <property type="entry name" value="HATPase_C_sf"/>
</dbReference>
<feature type="transmembrane region" description="Helical" evidence="9">
    <location>
        <begin position="200"/>
        <end position="220"/>
    </location>
</feature>
<evidence type="ECO:0000313" key="12">
    <source>
        <dbReference type="EMBL" id="MBB4687321.1"/>
    </source>
</evidence>
<dbReference type="InterPro" id="IPR050482">
    <property type="entry name" value="Sensor_HK_TwoCompSys"/>
</dbReference>
<keyword evidence="7" id="KW-0067">ATP-binding</keyword>
<evidence type="ECO:0000259" key="11">
    <source>
        <dbReference type="Pfam" id="PF07730"/>
    </source>
</evidence>
<dbReference type="Gene3D" id="3.30.565.10">
    <property type="entry name" value="Histidine kinase-like ATPase, C-terminal domain"/>
    <property type="match status" value="1"/>
</dbReference>
<gene>
    <name evidence="12" type="ORF">BJY18_004806</name>
</gene>
<feature type="transmembrane region" description="Helical" evidence="9">
    <location>
        <begin position="20"/>
        <end position="38"/>
    </location>
</feature>
<dbReference type="AlphaFoldDB" id="A0A840IX07"/>
<feature type="transmembrane region" description="Helical" evidence="9">
    <location>
        <begin position="129"/>
        <end position="147"/>
    </location>
</feature>
<feature type="transmembrane region" description="Helical" evidence="9">
    <location>
        <begin position="102"/>
        <end position="122"/>
    </location>
</feature>
<comment type="caution">
    <text evidence="12">The sequence shown here is derived from an EMBL/GenBank/DDBJ whole genome shotgun (WGS) entry which is preliminary data.</text>
</comment>
<dbReference type="PANTHER" id="PTHR24421">
    <property type="entry name" value="NITRATE/NITRITE SENSOR PROTEIN NARX-RELATED"/>
    <property type="match status" value="1"/>
</dbReference>
<dbReference type="Gene3D" id="1.20.5.1930">
    <property type="match status" value="1"/>
</dbReference>
<proteinExistence type="predicted"/>
<evidence type="ECO:0000313" key="13">
    <source>
        <dbReference type="Proteomes" id="UP000581769"/>
    </source>
</evidence>
<keyword evidence="9" id="KW-0812">Transmembrane</keyword>
<feature type="transmembrane region" description="Helical" evidence="9">
    <location>
        <begin position="159"/>
        <end position="179"/>
    </location>
</feature>
<feature type="transmembrane region" description="Helical" evidence="9">
    <location>
        <begin position="50"/>
        <end position="69"/>
    </location>
</feature>
<evidence type="ECO:0000256" key="2">
    <source>
        <dbReference type="ARBA" id="ARBA00012438"/>
    </source>
</evidence>
<keyword evidence="4" id="KW-0808">Transferase</keyword>
<feature type="transmembrane region" description="Helical" evidence="9">
    <location>
        <begin position="285"/>
        <end position="302"/>
    </location>
</feature>
<keyword evidence="5" id="KW-0547">Nucleotide-binding</keyword>
<comment type="catalytic activity">
    <reaction evidence="1">
        <text>ATP + protein L-histidine = ADP + protein N-phospho-L-histidine.</text>
        <dbReference type="EC" id="2.7.13.3"/>
    </reaction>
</comment>
<feature type="domain" description="Histidine kinase/HSP90-like ATPase" evidence="10">
    <location>
        <begin position="503"/>
        <end position="591"/>
    </location>
</feature>
<dbReference type="InterPro" id="IPR011712">
    <property type="entry name" value="Sig_transdc_His_kin_sub3_dim/P"/>
</dbReference>
<dbReference type="GO" id="GO:0000155">
    <property type="term" value="F:phosphorelay sensor kinase activity"/>
    <property type="evidence" value="ECO:0007669"/>
    <property type="project" value="InterPro"/>
</dbReference>
<keyword evidence="13" id="KW-1185">Reference proteome</keyword>
<dbReference type="GO" id="GO:0005524">
    <property type="term" value="F:ATP binding"/>
    <property type="evidence" value="ECO:0007669"/>
    <property type="project" value="UniProtKB-KW"/>
</dbReference>
<evidence type="ECO:0000256" key="1">
    <source>
        <dbReference type="ARBA" id="ARBA00000085"/>
    </source>
</evidence>
<dbReference type="SUPFAM" id="SSF55874">
    <property type="entry name" value="ATPase domain of HSP90 chaperone/DNA topoisomerase II/histidine kinase"/>
    <property type="match status" value="1"/>
</dbReference>
<keyword evidence="9" id="KW-1133">Transmembrane helix</keyword>
<protein>
    <recommendedName>
        <fullName evidence="2">histidine kinase</fullName>
        <ecNumber evidence="2">2.7.13.3</ecNumber>
    </recommendedName>
</protein>
<feature type="transmembrane region" description="Helical" evidence="9">
    <location>
        <begin position="314"/>
        <end position="331"/>
    </location>
</feature>
<evidence type="ECO:0000256" key="5">
    <source>
        <dbReference type="ARBA" id="ARBA00022741"/>
    </source>
</evidence>
<feature type="transmembrane region" description="Helical" evidence="9">
    <location>
        <begin position="256"/>
        <end position="273"/>
    </location>
</feature>
<evidence type="ECO:0000256" key="4">
    <source>
        <dbReference type="ARBA" id="ARBA00022679"/>
    </source>
</evidence>
<evidence type="ECO:0000256" key="6">
    <source>
        <dbReference type="ARBA" id="ARBA00022777"/>
    </source>
</evidence>
<evidence type="ECO:0000256" key="8">
    <source>
        <dbReference type="ARBA" id="ARBA00023012"/>
    </source>
</evidence>
<dbReference type="CDD" id="cd16917">
    <property type="entry name" value="HATPase_UhpB-NarQ-NarX-like"/>
    <property type="match status" value="1"/>
</dbReference>
<dbReference type="InterPro" id="IPR003594">
    <property type="entry name" value="HATPase_dom"/>
</dbReference>
<dbReference type="EMBL" id="JACHMG010000001">
    <property type="protein sequence ID" value="MBB4687321.1"/>
    <property type="molecule type" value="Genomic_DNA"/>
</dbReference>
<feature type="transmembrane region" description="Helical" evidence="9">
    <location>
        <begin position="343"/>
        <end position="364"/>
    </location>
</feature>
<reference evidence="12 13" key="1">
    <citation type="submission" date="2020-08" db="EMBL/GenBank/DDBJ databases">
        <title>Sequencing the genomes of 1000 actinobacteria strains.</title>
        <authorList>
            <person name="Klenk H.-P."/>
        </authorList>
    </citation>
    <scope>NUCLEOTIDE SEQUENCE [LARGE SCALE GENOMIC DNA]</scope>
    <source>
        <strain evidence="12 13">DSM 45859</strain>
    </source>
</reference>
<dbReference type="Pfam" id="PF02518">
    <property type="entry name" value="HATPase_c"/>
    <property type="match status" value="1"/>
</dbReference>
<sequence length="598" mass="63260">MSEPPPISFSTRATEFVNRIGASVLVLLVALAFDLVYVTNAALDEIGRRFVDFGLFPGIFAMAGCALWARRRAAVAGMTGALVLVGFTLVTRYFGIPAYSSVLANLSVTEVVAGVEMVYFAARRARSGVAFCVVSSLVVATLVAVFGRFPGDRISGPSIVQTIVFGALLLVAAVLTGVVGRPRPTRTRSSEEGARVLRRINDLAIGQWPLLIMLGLSLIVEISQAYDASVRSVPILFCSILAGVAAILSRRDAAKGALAVAGLILLAGVVMPFLQLGHLYRPGTAIPPVQVVAGLGVVVNLVRATPLPKAWSRIVALSVAVAVSTLLNFERPGFRLLTDPETIGLLVVVASLLLGIAIATGLFLRSRDSERQQVVKAAVSDAQTSERMALARELHDVVAHHVTGIVVQAQAARMMGEKNPQLAFEAMGRIEDAGVEALAAMRRLVRSMRGDAPAGSGEFSEQATTDLAADLRRLVESGNNSVPTTLRLDLPPDLPHEVGRSALRLVQESLTNIGKHAADATEALVHAEVLAGELHLRVADDGREPARRPAGGSGGYGLVGMRERVALLHGRLSAGRGPDGGWRVEAWLPLEPNGETNE</sequence>